<name>A0A645ILU0_9ZZZZ</name>
<sequence length="91" mass="10448">MPSTGHPRRCSGHGGIQQPGLAASDTAPQKDAARHPPRRAFARTGHHLREQPRQLLHNEMLRRVRLNSTLRKMAEDRARIARFSHDQAMWR</sequence>
<dbReference type="EMBL" id="VSSQ01118185">
    <property type="protein sequence ID" value="MPN52261.1"/>
    <property type="molecule type" value="Genomic_DNA"/>
</dbReference>
<dbReference type="AlphaFoldDB" id="A0A645ILU0"/>
<comment type="caution">
    <text evidence="2">The sequence shown here is derived from an EMBL/GenBank/DDBJ whole genome shotgun (WGS) entry which is preliminary data.</text>
</comment>
<accession>A0A645ILU0</accession>
<feature type="compositionally biased region" description="Basic residues" evidence="1">
    <location>
        <begin position="35"/>
        <end position="46"/>
    </location>
</feature>
<reference evidence="2" key="1">
    <citation type="submission" date="2019-08" db="EMBL/GenBank/DDBJ databases">
        <authorList>
            <person name="Kucharzyk K."/>
            <person name="Murdoch R.W."/>
            <person name="Higgins S."/>
            <person name="Loffler F."/>
        </authorList>
    </citation>
    <scope>NUCLEOTIDE SEQUENCE</scope>
</reference>
<proteinExistence type="predicted"/>
<feature type="compositionally biased region" description="Basic residues" evidence="1">
    <location>
        <begin position="1"/>
        <end position="11"/>
    </location>
</feature>
<evidence type="ECO:0000256" key="1">
    <source>
        <dbReference type="SAM" id="MobiDB-lite"/>
    </source>
</evidence>
<gene>
    <name evidence="2" type="ORF">SDC9_199917</name>
</gene>
<feature type="region of interest" description="Disordered" evidence="1">
    <location>
        <begin position="1"/>
        <end position="49"/>
    </location>
</feature>
<organism evidence="2">
    <name type="scientific">bioreactor metagenome</name>
    <dbReference type="NCBI Taxonomy" id="1076179"/>
    <lineage>
        <taxon>unclassified sequences</taxon>
        <taxon>metagenomes</taxon>
        <taxon>ecological metagenomes</taxon>
    </lineage>
</organism>
<protein>
    <submittedName>
        <fullName evidence="2">Uncharacterized protein</fullName>
    </submittedName>
</protein>
<evidence type="ECO:0000313" key="2">
    <source>
        <dbReference type="EMBL" id="MPN52261.1"/>
    </source>
</evidence>